<accession>A0A4C1T6Y5</accession>
<gene>
    <name evidence="4" type="ORF">EVAR_4062_1</name>
</gene>
<keyword evidence="5" id="KW-1185">Reference proteome</keyword>
<evidence type="ECO:0000256" key="2">
    <source>
        <dbReference type="ARBA" id="ARBA00022801"/>
    </source>
</evidence>
<keyword evidence="3" id="KW-1133">Transmembrane helix</keyword>
<evidence type="ECO:0000256" key="1">
    <source>
        <dbReference type="ARBA" id="ARBA00007527"/>
    </source>
</evidence>
<dbReference type="STRING" id="151549.A0A4C1T6Y5"/>
<protein>
    <submittedName>
        <fullName evidence="4">Plancitoxin-1</fullName>
    </submittedName>
</protein>
<keyword evidence="3" id="KW-0812">Transmembrane</keyword>
<name>A0A4C1T6Y5_EUMVA</name>
<dbReference type="InterPro" id="IPR004947">
    <property type="entry name" value="DNase_II"/>
</dbReference>
<dbReference type="Proteomes" id="UP000299102">
    <property type="component" value="Unassembled WGS sequence"/>
</dbReference>
<keyword evidence="3" id="KW-0472">Membrane</keyword>
<dbReference type="Pfam" id="PF03265">
    <property type="entry name" value="DNase_II"/>
    <property type="match status" value="1"/>
</dbReference>
<dbReference type="PANTHER" id="PTHR10858">
    <property type="entry name" value="DEOXYRIBONUCLEASE II"/>
    <property type="match status" value="1"/>
</dbReference>
<dbReference type="PANTHER" id="PTHR10858:SF23">
    <property type="entry name" value="DEOXYRIBONUCLEASE II"/>
    <property type="match status" value="1"/>
</dbReference>
<dbReference type="CDD" id="cd09120">
    <property type="entry name" value="PLDc_DNaseII_1"/>
    <property type="match status" value="1"/>
</dbReference>
<evidence type="ECO:0000313" key="4">
    <source>
        <dbReference type="EMBL" id="GBP09197.1"/>
    </source>
</evidence>
<dbReference type="EMBL" id="BGZK01000034">
    <property type="protein sequence ID" value="GBP09197.1"/>
    <property type="molecule type" value="Genomic_DNA"/>
</dbReference>
<evidence type="ECO:0000256" key="3">
    <source>
        <dbReference type="SAM" id="Phobius"/>
    </source>
</evidence>
<organism evidence="4 5">
    <name type="scientific">Eumeta variegata</name>
    <name type="common">Bagworm moth</name>
    <name type="synonym">Eumeta japonica</name>
    <dbReference type="NCBI Taxonomy" id="151549"/>
    <lineage>
        <taxon>Eukaryota</taxon>
        <taxon>Metazoa</taxon>
        <taxon>Ecdysozoa</taxon>
        <taxon>Arthropoda</taxon>
        <taxon>Hexapoda</taxon>
        <taxon>Insecta</taxon>
        <taxon>Pterygota</taxon>
        <taxon>Neoptera</taxon>
        <taxon>Endopterygota</taxon>
        <taxon>Lepidoptera</taxon>
        <taxon>Glossata</taxon>
        <taxon>Ditrysia</taxon>
        <taxon>Tineoidea</taxon>
        <taxon>Psychidae</taxon>
        <taxon>Oiketicinae</taxon>
        <taxon>Eumeta</taxon>
    </lineage>
</organism>
<proteinExistence type="inferred from homology"/>
<dbReference type="OrthoDB" id="10261598at2759"/>
<reference evidence="4 5" key="1">
    <citation type="journal article" date="2019" name="Commun. Biol.">
        <title>The bagworm genome reveals a unique fibroin gene that provides high tensile strength.</title>
        <authorList>
            <person name="Kono N."/>
            <person name="Nakamura H."/>
            <person name="Ohtoshi R."/>
            <person name="Tomita M."/>
            <person name="Numata K."/>
            <person name="Arakawa K."/>
        </authorList>
    </citation>
    <scope>NUCLEOTIDE SEQUENCE [LARGE SCALE GENOMIC DNA]</scope>
</reference>
<dbReference type="GO" id="GO:0004531">
    <property type="term" value="F:deoxyribonuclease II activity"/>
    <property type="evidence" value="ECO:0007669"/>
    <property type="project" value="InterPro"/>
</dbReference>
<dbReference type="GO" id="GO:0006309">
    <property type="term" value="P:apoptotic DNA fragmentation"/>
    <property type="evidence" value="ECO:0007669"/>
    <property type="project" value="TreeGrafter"/>
</dbReference>
<evidence type="ECO:0000313" key="5">
    <source>
        <dbReference type="Proteomes" id="UP000299102"/>
    </source>
</evidence>
<dbReference type="AlphaFoldDB" id="A0A4C1T6Y5"/>
<comment type="caution">
    <text evidence="4">The sequence shown here is derived from an EMBL/GenBank/DDBJ whole genome shotgun (WGS) entry which is preliminary data.</text>
</comment>
<comment type="similarity">
    <text evidence="1">Belongs to the DNase II family.</text>
</comment>
<keyword evidence="2" id="KW-0378">Hydrolase</keyword>
<sequence length="306" mass="34828">MSDFQGLMMEPEGSDDGASKLPAPFHVYSTRISTSPNMARLRIITLIFFISIFYGILWDKRACKPFESRRSPVAMDTRNPEESQCKDENNNPVDWFYIYKFPKQKYNSNPLLGDGVAYMYMTAMKANHGWILSNLSIEDPTSMLGRTLAPMYKNENIISLLYNDQPPPNEHLTEILEFIPLEKQSIIGENDTERKKQDMNKNEYYYEYDMEEKGHTKGVILGDITSSFWLVHSVPKFPSIPTASQTRDWTNASAYELDGSDARLGPAAAVCTRKCFCFKEEGSDESLKYTEAEVPGKGIIRVARSA</sequence>
<feature type="transmembrane region" description="Helical" evidence="3">
    <location>
        <begin position="41"/>
        <end position="58"/>
    </location>
</feature>